<proteinExistence type="predicted"/>
<gene>
    <name evidence="2" type="ORF">A3841_01420</name>
</gene>
<comment type="caution">
    <text evidence="2">The sequence shown here is derived from an EMBL/GenBank/DDBJ whole genome shotgun (WGS) entry which is preliminary data.</text>
</comment>
<feature type="transmembrane region" description="Helical" evidence="1">
    <location>
        <begin position="49"/>
        <end position="66"/>
    </location>
</feature>
<evidence type="ECO:0000313" key="2">
    <source>
        <dbReference type="EMBL" id="OKL39629.1"/>
    </source>
</evidence>
<sequence>MNRIYVLESGTLCFIHLAKVSTGPHSCVYSGFFLILPYFELLYQMRRRGWLAISFSLLQLVVALPGKHEILSTRLL</sequence>
<reference evidence="2 3" key="1">
    <citation type="submission" date="2016-03" db="EMBL/GenBank/DDBJ databases">
        <title>Genome sequence of Pontibacter sp. nov., of the family cytophagaceae, isolated from marine sediment of the Yellow Sea, China.</title>
        <authorList>
            <person name="Zhang G."/>
            <person name="Zhang R."/>
        </authorList>
    </citation>
    <scope>NUCLEOTIDE SEQUENCE [LARGE SCALE GENOMIC DNA]</scope>
    <source>
        <strain evidence="2 3">S10-8</strain>
    </source>
</reference>
<keyword evidence="1" id="KW-1133">Transmembrane helix</keyword>
<keyword evidence="3" id="KW-1185">Reference proteome</keyword>
<dbReference type="Proteomes" id="UP000186551">
    <property type="component" value="Unassembled WGS sequence"/>
</dbReference>
<evidence type="ECO:0000313" key="3">
    <source>
        <dbReference type="Proteomes" id="UP000186551"/>
    </source>
</evidence>
<dbReference type="AlphaFoldDB" id="A0A1Q5PBJ6"/>
<protein>
    <submittedName>
        <fullName evidence="2">Uncharacterized protein</fullName>
    </submittedName>
</protein>
<keyword evidence="1" id="KW-0812">Transmembrane</keyword>
<name>A0A1Q5PBJ6_9BACT</name>
<evidence type="ECO:0000256" key="1">
    <source>
        <dbReference type="SAM" id="Phobius"/>
    </source>
</evidence>
<keyword evidence="1" id="KW-0472">Membrane</keyword>
<accession>A0A1Q5PBJ6</accession>
<organism evidence="2 3">
    <name type="scientific">Pontibacter flavimaris</name>
    <dbReference type="NCBI Taxonomy" id="1797110"/>
    <lineage>
        <taxon>Bacteria</taxon>
        <taxon>Pseudomonadati</taxon>
        <taxon>Bacteroidota</taxon>
        <taxon>Cytophagia</taxon>
        <taxon>Cytophagales</taxon>
        <taxon>Hymenobacteraceae</taxon>
        <taxon>Pontibacter</taxon>
    </lineage>
</organism>
<dbReference type="EMBL" id="LVWA01000008">
    <property type="protein sequence ID" value="OKL39629.1"/>
    <property type="molecule type" value="Genomic_DNA"/>
</dbReference>